<protein>
    <submittedName>
        <fullName evidence="2">Uncharacterized protein</fullName>
    </submittedName>
</protein>
<feature type="region of interest" description="Disordered" evidence="1">
    <location>
        <begin position="1"/>
        <end position="29"/>
    </location>
</feature>
<evidence type="ECO:0000256" key="1">
    <source>
        <dbReference type="SAM" id="MobiDB-lite"/>
    </source>
</evidence>
<dbReference type="AlphaFoldDB" id="S4XPB5"/>
<evidence type="ECO:0000313" key="2">
    <source>
        <dbReference type="EMBL" id="AGP35012.1"/>
    </source>
</evidence>
<accession>S4XPB5</accession>
<dbReference type="HOGENOM" id="CLU_3410210_0_0_7"/>
<dbReference type="KEGG" id="scu:SCE1572_11125"/>
<sequence length="29" mass="3407">MRTTRSRRGRAGDERPLALERDQAAPRPW</sequence>
<gene>
    <name evidence="2" type="ORF">SCE1572_11125</name>
</gene>
<dbReference type="EMBL" id="CP003969">
    <property type="protein sequence ID" value="AGP35012.1"/>
    <property type="molecule type" value="Genomic_DNA"/>
</dbReference>
<name>S4XPB5_SORCE</name>
<dbReference type="PATRIC" id="fig|1254432.3.peg.2487"/>
<proteinExistence type="predicted"/>
<dbReference type="Proteomes" id="UP000014803">
    <property type="component" value="Chromosome"/>
</dbReference>
<feature type="compositionally biased region" description="Basic and acidic residues" evidence="1">
    <location>
        <begin position="10"/>
        <end position="29"/>
    </location>
</feature>
<organism evidence="2 3">
    <name type="scientific">Sorangium cellulosum So0157-2</name>
    <dbReference type="NCBI Taxonomy" id="1254432"/>
    <lineage>
        <taxon>Bacteria</taxon>
        <taxon>Pseudomonadati</taxon>
        <taxon>Myxococcota</taxon>
        <taxon>Polyangia</taxon>
        <taxon>Polyangiales</taxon>
        <taxon>Polyangiaceae</taxon>
        <taxon>Sorangium</taxon>
    </lineage>
</organism>
<reference evidence="2 3" key="1">
    <citation type="journal article" date="2013" name="Sci. Rep.">
        <title>Extraordinary expansion of a Sorangium cellulosum genome from an alkaline milieu.</title>
        <authorList>
            <person name="Han K."/>
            <person name="Li Z.F."/>
            <person name="Peng R."/>
            <person name="Zhu L.P."/>
            <person name="Zhou T."/>
            <person name="Wang L.G."/>
            <person name="Li S.G."/>
            <person name="Zhang X.B."/>
            <person name="Hu W."/>
            <person name="Wu Z.H."/>
            <person name="Qin N."/>
            <person name="Li Y.Z."/>
        </authorList>
    </citation>
    <scope>NUCLEOTIDE SEQUENCE [LARGE SCALE GENOMIC DNA]</scope>
    <source>
        <strain evidence="2 3">So0157-2</strain>
    </source>
</reference>
<evidence type="ECO:0000313" key="3">
    <source>
        <dbReference type="Proteomes" id="UP000014803"/>
    </source>
</evidence>